<gene>
    <name evidence="3" type="ORF">PV11_02903</name>
</gene>
<feature type="coiled-coil region" evidence="1">
    <location>
        <begin position="162"/>
        <end position="200"/>
    </location>
</feature>
<feature type="compositionally biased region" description="Low complexity" evidence="2">
    <location>
        <begin position="93"/>
        <end position="112"/>
    </location>
</feature>
<feature type="region of interest" description="Disordered" evidence="2">
    <location>
        <begin position="212"/>
        <end position="252"/>
    </location>
</feature>
<dbReference type="HOGENOM" id="CLU_053180_1_0_1"/>
<organism evidence="3 4">
    <name type="scientific">Exophiala sideris</name>
    <dbReference type="NCBI Taxonomy" id="1016849"/>
    <lineage>
        <taxon>Eukaryota</taxon>
        <taxon>Fungi</taxon>
        <taxon>Dikarya</taxon>
        <taxon>Ascomycota</taxon>
        <taxon>Pezizomycotina</taxon>
        <taxon>Eurotiomycetes</taxon>
        <taxon>Chaetothyriomycetidae</taxon>
        <taxon>Chaetothyriales</taxon>
        <taxon>Herpotrichiellaceae</taxon>
        <taxon>Exophiala</taxon>
    </lineage>
</organism>
<name>A0A0D1XGP0_9EURO</name>
<protein>
    <submittedName>
        <fullName evidence="3">Uncharacterized protein</fullName>
    </submittedName>
</protein>
<proteinExistence type="predicted"/>
<dbReference type="AlphaFoldDB" id="A0A0D1XGP0"/>
<evidence type="ECO:0000256" key="1">
    <source>
        <dbReference type="SAM" id="Coils"/>
    </source>
</evidence>
<feature type="region of interest" description="Disordered" evidence="2">
    <location>
        <begin position="1"/>
        <end position="122"/>
    </location>
</feature>
<feature type="compositionally biased region" description="Basic and acidic residues" evidence="2">
    <location>
        <begin position="225"/>
        <end position="247"/>
    </location>
</feature>
<dbReference type="EMBL" id="KN846951">
    <property type="protein sequence ID" value="KIV87351.1"/>
    <property type="molecule type" value="Genomic_DNA"/>
</dbReference>
<evidence type="ECO:0000256" key="2">
    <source>
        <dbReference type="SAM" id="MobiDB-lite"/>
    </source>
</evidence>
<reference evidence="3 4" key="1">
    <citation type="submission" date="2015-01" db="EMBL/GenBank/DDBJ databases">
        <title>The Genome Sequence of Exophiala sideris CBS121828.</title>
        <authorList>
            <consortium name="The Broad Institute Genomics Platform"/>
            <person name="Cuomo C."/>
            <person name="de Hoog S."/>
            <person name="Gorbushina A."/>
            <person name="Stielow B."/>
            <person name="Teixiera M."/>
            <person name="Abouelleil A."/>
            <person name="Chapman S.B."/>
            <person name="Priest M."/>
            <person name="Young S.K."/>
            <person name="Wortman J."/>
            <person name="Nusbaum C."/>
            <person name="Birren B."/>
        </authorList>
    </citation>
    <scope>NUCLEOTIDE SEQUENCE [LARGE SCALE GENOMIC DNA]</scope>
    <source>
        <strain evidence="3 4">CBS 121828</strain>
    </source>
</reference>
<dbReference type="OrthoDB" id="5876637at2759"/>
<evidence type="ECO:0000313" key="3">
    <source>
        <dbReference type="EMBL" id="KIV87351.1"/>
    </source>
</evidence>
<sequence>MPHKHKRKRDDKDASNFDLPPTSRARTLPAKKQETVFTSEPPTKKREHKRKKPDKDDTPKAFARLMAFQTTGKRGPSGLDNGDRPKKKKTKINKPTTDATTTTTATPAPTTTNSQKTLQIMPGERLSEFNARVDQSLPLTSIPKHKTRTPQIAGLEKLKTPLTKHNKRLARLQSEWRNTEAKLRAEREEEQDELADDKEEDDLLWLGAGIDKAAGGGRKKKKKLAKDDVDPWKQLEKKRREEGDLGRQKNLQDVVMAPPVLKSVKNIFKDKTTPNGGMSRAIMT</sequence>
<dbReference type="PANTHER" id="PTHR40644">
    <property type="entry name" value="UPF0653 PROTEIN C607.02C"/>
    <property type="match status" value="1"/>
</dbReference>
<dbReference type="Proteomes" id="UP000053599">
    <property type="component" value="Unassembled WGS sequence"/>
</dbReference>
<accession>A0A0D1XGP0</accession>
<evidence type="ECO:0000313" key="4">
    <source>
        <dbReference type="Proteomes" id="UP000053599"/>
    </source>
</evidence>
<dbReference type="PANTHER" id="PTHR40644:SF1">
    <property type="entry name" value="UPF0653 PROTEIN C607.02C"/>
    <property type="match status" value="1"/>
</dbReference>
<keyword evidence="1" id="KW-0175">Coiled coil</keyword>